<evidence type="ECO:0000313" key="2">
    <source>
        <dbReference type="EMBL" id="BDG74159.1"/>
    </source>
</evidence>
<dbReference type="RefSeq" id="WP_244408350.1">
    <property type="nucleotide sequence ID" value="NZ_AP025637.1"/>
</dbReference>
<reference evidence="2 3" key="1">
    <citation type="journal article" date="2016" name="Microbes Environ.">
        <title>Phylogenetically diverse aerobic anoxygenic phototrophic bacteria isolated from epilithic biofilms in Tama river, Japan.</title>
        <authorList>
            <person name="Hirose S."/>
            <person name="Matsuura K."/>
            <person name="Haruta S."/>
        </authorList>
    </citation>
    <scope>NUCLEOTIDE SEQUENCE [LARGE SCALE GENOMIC DNA]</scope>
    <source>
        <strain evidence="2 3">S08</strain>
    </source>
</reference>
<keyword evidence="3" id="KW-1185">Reference proteome</keyword>
<gene>
    <name evidence="2" type="ORF">Rmf_40880</name>
</gene>
<organism evidence="2 3">
    <name type="scientific">Roseomonas fluvialis</name>
    <dbReference type="NCBI Taxonomy" id="1750527"/>
    <lineage>
        <taxon>Bacteria</taxon>
        <taxon>Pseudomonadati</taxon>
        <taxon>Pseudomonadota</taxon>
        <taxon>Alphaproteobacteria</taxon>
        <taxon>Acetobacterales</taxon>
        <taxon>Roseomonadaceae</taxon>
        <taxon>Roseomonas</taxon>
    </lineage>
</organism>
<evidence type="ECO:0000313" key="3">
    <source>
        <dbReference type="Proteomes" id="UP000831327"/>
    </source>
</evidence>
<sequence length="144" mass="15388">MRQGRGALAALLFAVTPAAAQEDIRSVIGQPVLVLAQRAELTTGLRFNSGGHRSALAARLRDPGPPVALAQDRWLFGFGCLPQGCRDGGAFLAFDTQDDRMYLLLTEAGAVRLSVPPDPRAWPEALRPGLRDFVPALGEAMGPR</sequence>
<feature type="signal peptide" evidence="1">
    <location>
        <begin position="1"/>
        <end position="20"/>
    </location>
</feature>
<dbReference type="Proteomes" id="UP000831327">
    <property type="component" value="Chromosome"/>
</dbReference>
<protein>
    <submittedName>
        <fullName evidence="2">Uncharacterized protein</fullName>
    </submittedName>
</protein>
<evidence type="ECO:0000256" key="1">
    <source>
        <dbReference type="SAM" id="SignalP"/>
    </source>
</evidence>
<feature type="chain" id="PRO_5045595767" evidence="1">
    <location>
        <begin position="21"/>
        <end position="144"/>
    </location>
</feature>
<dbReference type="EMBL" id="AP025637">
    <property type="protein sequence ID" value="BDG74159.1"/>
    <property type="molecule type" value="Genomic_DNA"/>
</dbReference>
<proteinExistence type="predicted"/>
<keyword evidence="1" id="KW-0732">Signal</keyword>
<accession>A0ABN6P649</accession>
<name>A0ABN6P649_9PROT</name>